<gene>
    <name evidence="16" type="ORF">J2T15_004809</name>
</gene>
<organism evidence="16 17">
    <name type="scientific">Paenibacillus harenae</name>
    <dbReference type="NCBI Taxonomy" id="306543"/>
    <lineage>
        <taxon>Bacteria</taxon>
        <taxon>Bacillati</taxon>
        <taxon>Bacillota</taxon>
        <taxon>Bacilli</taxon>
        <taxon>Bacillales</taxon>
        <taxon>Paenibacillaceae</taxon>
        <taxon>Paenibacillus</taxon>
    </lineage>
</organism>
<evidence type="ECO:0000259" key="14">
    <source>
        <dbReference type="PROSITE" id="PS50109"/>
    </source>
</evidence>
<comment type="caution">
    <text evidence="16">The sequence shown here is derived from an EMBL/GenBank/DDBJ whole genome shotgun (WGS) entry which is preliminary data.</text>
</comment>
<dbReference type="Pfam" id="PF00672">
    <property type="entry name" value="HAMP"/>
    <property type="match status" value="1"/>
</dbReference>
<comment type="subcellular location">
    <subcellularLocation>
        <location evidence="2">Cell membrane</location>
        <topology evidence="2">Multi-pass membrane protein</topology>
    </subcellularLocation>
</comment>
<dbReference type="CDD" id="cd00075">
    <property type="entry name" value="HATPase"/>
    <property type="match status" value="1"/>
</dbReference>
<dbReference type="Gene3D" id="1.10.287.130">
    <property type="match status" value="1"/>
</dbReference>
<dbReference type="EC" id="2.7.13.3" evidence="3"/>
<dbReference type="SMART" id="SM00388">
    <property type="entry name" value="HisKA"/>
    <property type="match status" value="1"/>
</dbReference>
<protein>
    <recommendedName>
        <fullName evidence="3">histidine kinase</fullName>
        <ecNumber evidence="3">2.7.13.3</ecNumber>
    </recommendedName>
</protein>
<evidence type="ECO:0000256" key="4">
    <source>
        <dbReference type="ARBA" id="ARBA00022475"/>
    </source>
</evidence>
<evidence type="ECO:0000256" key="3">
    <source>
        <dbReference type="ARBA" id="ARBA00012438"/>
    </source>
</evidence>
<evidence type="ECO:0000256" key="6">
    <source>
        <dbReference type="ARBA" id="ARBA00022679"/>
    </source>
</evidence>
<dbReference type="InterPro" id="IPR003660">
    <property type="entry name" value="HAMP_dom"/>
</dbReference>
<dbReference type="Gene3D" id="6.10.340.10">
    <property type="match status" value="1"/>
</dbReference>
<keyword evidence="8 16" id="KW-0418">Kinase</keyword>
<dbReference type="SUPFAM" id="SSF158472">
    <property type="entry name" value="HAMP domain-like"/>
    <property type="match status" value="1"/>
</dbReference>
<dbReference type="GO" id="GO:0004673">
    <property type="term" value="F:protein histidine kinase activity"/>
    <property type="evidence" value="ECO:0007669"/>
    <property type="project" value="UniProtKB-EC"/>
</dbReference>
<dbReference type="RefSeq" id="WP_307206911.1">
    <property type="nucleotide sequence ID" value="NZ_JAUSSU010000010.1"/>
</dbReference>
<dbReference type="InterPro" id="IPR004358">
    <property type="entry name" value="Sig_transdc_His_kin-like_C"/>
</dbReference>
<evidence type="ECO:0000256" key="8">
    <source>
        <dbReference type="ARBA" id="ARBA00022777"/>
    </source>
</evidence>
<evidence type="ECO:0000313" key="16">
    <source>
        <dbReference type="EMBL" id="MDQ0115351.1"/>
    </source>
</evidence>
<dbReference type="SUPFAM" id="SSF47384">
    <property type="entry name" value="Homodimeric domain of signal transducing histidine kinase"/>
    <property type="match status" value="1"/>
</dbReference>
<feature type="transmembrane region" description="Helical" evidence="13">
    <location>
        <begin position="148"/>
        <end position="168"/>
    </location>
</feature>
<dbReference type="InterPro" id="IPR003661">
    <property type="entry name" value="HisK_dim/P_dom"/>
</dbReference>
<dbReference type="InterPro" id="IPR005467">
    <property type="entry name" value="His_kinase_dom"/>
</dbReference>
<reference evidence="16 17" key="1">
    <citation type="submission" date="2023-07" db="EMBL/GenBank/DDBJ databases">
        <title>Sorghum-associated microbial communities from plants grown in Nebraska, USA.</title>
        <authorList>
            <person name="Schachtman D."/>
        </authorList>
    </citation>
    <scope>NUCLEOTIDE SEQUENCE [LARGE SCALE GENOMIC DNA]</scope>
    <source>
        <strain evidence="16 17">CC482</strain>
    </source>
</reference>
<evidence type="ECO:0000256" key="5">
    <source>
        <dbReference type="ARBA" id="ARBA00022553"/>
    </source>
</evidence>
<keyword evidence="11 13" id="KW-0472">Membrane</keyword>
<dbReference type="Pfam" id="PF00512">
    <property type="entry name" value="HisKA"/>
    <property type="match status" value="1"/>
</dbReference>
<evidence type="ECO:0000313" key="17">
    <source>
        <dbReference type="Proteomes" id="UP001229346"/>
    </source>
</evidence>
<evidence type="ECO:0000256" key="11">
    <source>
        <dbReference type="ARBA" id="ARBA00023136"/>
    </source>
</evidence>
<dbReference type="PROSITE" id="PS50885">
    <property type="entry name" value="HAMP"/>
    <property type="match status" value="1"/>
</dbReference>
<keyword evidence="13" id="KW-1133">Transmembrane helix</keyword>
<evidence type="ECO:0000256" key="7">
    <source>
        <dbReference type="ARBA" id="ARBA00022741"/>
    </source>
</evidence>
<name>A0ABT9U6T4_PAEHA</name>
<keyword evidence="5" id="KW-0597">Phosphoprotein</keyword>
<evidence type="ECO:0000259" key="15">
    <source>
        <dbReference type="PROSITE" id="PS50885"/>
    </source>
</evidence>
<sequence length="464" mass="51236">MSVRMKFFLVMASFIAVMCVVFAVTAQFVVRDMLTVMVNEAGKSKTEAIAASLLQMYDLNGRTWEGLERAEASKLLEPGDTEAGIKVIATDHKEIFAAGSSNAPTFNYFHIKTAIQSGDATIAWLYYTDSDIAFVAKLRIGILDMLNILLIAGAIIFIVLASVVAYWLSKRLTLPLHSLIDAIDRLGKGGAGTVANVSSKDEYGKVAFAFNQMSSDIKQAEDNRKRLVADIAHELRTPLTIVQGKLDLIQQQGQTIEPQALLPLQDELIRITRLIDDLHQLSLAEARKLPVHKKVVAIDQLLQRTIERIKPDAEQNAVRLAWRCDADRTEVVVDPNRMAQVFVNLLVNAIRYTDKGGTVTIAVSEEKGKSKELDRLLITIEDTGIGISEEHLPFLFERFYRTDEARSRSEGGMGLGLAIAKQFVIANGGTIEADSKIGVGTSFRIRLPYASPRPSTDIYLSIDK</sequence>
<dbReference type="PANTHER" id="PTHR45453">
    <property type="entry name" value="PHOSPHATE REGULON SENSOR PROTEIN PHOR"/>
    <property type="match status" value="1"/>
</dbReference>
<dbReference type="Pfam" id="PF02518">
    <property type="entry name" value="HATPase_c"/>
    <property type="match status" value="1"/>
</dbReference>
<keyword evidence="7" id="KW-0547">Nucleotide-binding</keyword>
<keyword evidence="17" id="KW-1185">Reference proteome</keyword>
<evidence type="ECO:0000256" key="1">
    <source>
        <dbReference type="ARBA" id="ARBA00000085"/>
    </source>
</evidence>
<dbReference type="CDD" id="cd00082">
    <property type="entry name" value="HisKA"/>
    <property type="match status" value="1"/>
</dbReference>
<feature type="coiled-coil region" evidence="12">
    <location>
        <begin position="210"/>
        <end position="237"/>
    </location>
</feature>
<keyword evidence="13" id="KW-0812">Transmembrane</keyword>
<evidence type="ECO:0000256" key="2">
    <source>
        <dbReference type="ARBA" id="ARBA00004651"/>
    </source>
</evidence>
<keyword evidence="12" id="KW-0175">Coiled coil</keyword>
<comment type="catalytic activity">
    <reaction evidence="1">
        <text>ATP + protein L-histidine = ADP + protein N-phospho-L-histidine.</text>
        <dbReference type="EC" id="2.7.13.3"/>
    </reaction>
</comment>
<keyword evidence="10" id="KW-0902">Two-component regulatory system</keyword>
<dbReference type="CDD" id="cd06225">
    <property type="entry name" value="HAMP"/>
    <property type="match status" value="1"/>
</dbReference>
<dbReference type="InterPro" id="IPR036097">
    <property type="entry name" value="HisK_dim/P_sf"/>
</dbReference>
<dbReference type="EMBL" id="JAUSSU010000010">
    <property type="protein sequence ID" value="MDQ0115351.1"/>
    <property type="molecule type" value="Genomic_DNA"/>
</dbReference>
<dbReference type="PRINTS" id="PR00344">
    <property type="entry name" value="BCTRLSENSOR"/>
</dbReference>
<dbReference type="InterPro" id="IPR050351">
    <property type="entry name" value="BphY/WalK/GraS-like"/>
</dbReference>
<keyword evidence="6 16" id="KW-0808">Transferase</keyword>
<evidence type="ECO:0000256" key="12">
    <source>
        <dbReference type="SAM" id="Coils"/>
    </source>
</evidence>
<dbReference type="Gene3D" id="3.30.565.10">
    <property type="entry name" value="Histidine kinase-like ATPase, C-terminal domain"/>
    <property type="match status" value="1"/>
</dbReference>
<feature type="domain" description="HAMP" evidence="15">
    <location>
        <begin position="170"/>
        <end position="222"/>
    </location>
</feature>
<dbReference type="PROSITE" id="PS50109">
    <property type="entry name" value="HIS_KIN"/>
    <property type="match status" value="1"/>
</dbReference>
<proteinExistence type="predicted"/>
<dbReference type="InterPro" id="IPR036890">
    <property type="entry name" value="HATPase_C_sf"/>
</dbReference>
<accession>A0ABT9U6T4</accession>
<keyword evidence="4" id="KW-1003">Cell membrane</keyword>
<dbReference type="InterPro" id="IPR003594">
    <property type="entry name" value="HATPase_dom"/>
</dbReference>
<feature type="domain" description="Histidine kinase" evidence="14">
    <location>
        <begin position="230"/>
        <end position="451"/>
    </location>
</feature>
<evidence type="ECO:0000256" key="9">
    <source>
        <dbReference type="ARBA" id="ARBA00022840"/>
    </source>
</evidence>
<feature type="transmembrane region" description="Helical" evidence="13">
    <location>
        <begin position="7"/>
        <end position="30"/>
    </location>
</feature>
<dbReference type="SUPFAM" id="SSF55874">
    <property type="entry name" value="ATPase domain of HSP90 chaperone/DNA topoisomerase II/histidine kinase"/>
    <property type="match status" value="1"/>
</dbReference>
<dbReference type="Proteomes" id="UP001229346">
    <property type="component" value="Unassembled WGS sequence"/>
</dbReference>
<dbReference type="SMART" id="SM00387">
    <property type="entry name" value="HATPase_c"/>
    <property type="match status" value="1"/>
</dbReference>
<dbReference type="PANTHER" id="PTHR45453:SF1">
    <property type="entry name" value="PHOSPHATE REGULON SENSOR PROTEIN PHOR"/>
    <property type="match status" value="1"/>
</dbReference>
<dbReference type="SMART" id="SM00304">
    <property type="entry name" value="HAMP"/>
    <property type="match status" value="1"/>
</dbReference>
<keyword evidence="9" id="KW-0067">ATP-binding</keyword>
<evidence type="ECO:0000256" key="10">
    <source>
        <dbReference type="ARBA" id="ARBA00023012"/>
    </source>
</evidence>
<evidence type="ECO:0000256" key="13">
    <source>
        <dbReference type="SAM" id="Phobius"/>
    </source>
</evidence>